<dbReference type="Proteomes" id="UP001179121">
    <property type="component" value="Chromosome"/>
</dbReference>
<name>A0AA86MYD3_9BACT</name>
<proteinExistence type="predicted"/>
<accession>A0AA86MYD3</accession>
<organism evidence="1 2">
    <name type="scientific">Nitrospira tepida</name>
    <dbReference type="NCBI Taxonomy" id="2973512"/>
    <lineage>
        <taxon>Bacteria</taxon>
        <taxon>Pseudomonadati</taxon>
        <taxon>Nitrospirota</taxon>
        <taxon>Nitrospiria</taxon>
        <taxon>Nitrospirales</taxon>
        <taxon>Nitrospiraceae</taxon>
        <taxon>Nitrospira</taxon>
    </lineage>
</organism>
<evidence type="ECO:0000313" key="1">
    <source>
        <dbReference type="EMBL" id="CAI4031322.1"/>
    </source>
</evidence>
<gene>
    <name evidence="1" type="ORF">DNFV4_01747</name>
</gene>
<dbReference type="RefSeq" id="WP_289268252.1">
    <property type="nucleotide sequence ID" value="NZ_OX365700.1"/>
</dbReference>
<protein>
    <submittedName>
        <fullName evidence="1">Uncharacterized protein</fullName>
    </submittedName>
</protein>
<dbReference type="EMBL" id="OX365700">
    <property type="protein sequence ID" value="CAI4031322.1"/>
    <property type="molecule type" value="Genomic_DNA"/>
</dbReference>
<dbReference type="KEGG" id="nti:DNFV4_01747"/>
<sequence>MSETDEGKQQFLDLVRGVDPAVQVVIPTAPSNSMFLISLTKGANRKFITVPEDDIIDLAAEQDIRAKVTKIVQDAVASLG</sequence>
<evidence type="ECO:0000313" key="2">
    <source>
        <dbReference type="Proteomes" id="UP001179121"/>
    </source>
</evidence>
<keyword evidence="2" id="KW-1185">Reference proteome</keyword>
<dbReference type="AlphaFoldDB" id="A0AA86MYD3"/>
<reference evidence="1" key="1">
    <citation type="submission" date="2022-10" db="EMBL/GenBank/DDBJ databases">
        <authorList>
            <person name="Koch H."/>
        </authorList>
    </citation>
    <scope>NUCLEOTIDE SEQUENCE</scope>
    <source>
        <strain evidence="1">DNF</strain>
    </source>
</reference>